<sequence length="324" mass="36673">MVEPTLGNTIGAASHSLFGASSMQVFMYYTHFKNDWRLQKCFDGLISVIHLAFAIHCVYFYVITSFGHIGALNYVFWSFKVQAALHVLTVITVQDLYAWRVRTLGKHFSHIWPWVVVAIVAVGWGECLTERWDQVAKFHWVLFTSFILATLIDFVIATTLCYYLNKSRSIFSETNNRLLKIIHYVLACGFLTSACSLGALISVATMPKTLVFIGIDFLLPRMYMFSYMSMLNARKTTSEKDTSSFNVTGALNQFRSGNSGWADQKPTVTMDTEIISEHDQDSIPLASSHYYPGGKPSQQASYGHHKSKIGVTVHRTENRHYDTV</sequence>
<feature type="transmembrane region" description="Helical" evidence="1">
    <location>
        <begin position="184"/>
        <end position="204"/>
    </location>
</feature>
<dbReference type="PANTHER" id="PTHR40465">
    <property type="entry name" value="CHROMOSOME 1, WHOLE GENOME SHOTGUN SEQUENCE"/>
    <property type="match status" value="1"/>
</dbReference>
<keyword evidence="1" id="KW-1133">Transmembrane helix</keyword>
<dbReference type="AlphaFoldDB" id="A0A0C3CDS2"/>
<reference evidence="4" key="2">
    <citation type="submission" date="2015-01" db="EMBL/GenBank/DDBJ databases">
        <title>Evolutionary Origins and Diversification of the Mycorrhizal Mutualists.</title>
        <authorList>
            <consortium name="DOE Joint Genome Institute"/>
            <consortium name="Mycorrhizal Genomics Consortium"/>
            <person name="Kohler A."/>
            <person name="Kuo A."/>
            <person name="Nagy L.G."/>
            <person name="Floudas D."/>
            <person name="Copeland A."/>
            <person name="Barry K.W."/>
            <person name="Cichocki N."/>
            <person name="Veneault-Fourrey C."/>
            <person name="LaButti K."/>
            <person name="Lindquist E.A."/>
            <person name="Lipzen A."/>
            <person name="Lundell T."/>
            <person name="Morin E."/>
            <person name="Murat C."/>
            <person name="Riley R."/>
            <person name="Ohm R."/>
            <person name="Sun H."/>
            <person name="Tunlid A."/>
            <person name="Henrissat B."/>
            <person name="Grigoriev I.V."/>
            <person name="Hibbett D.S."/>
            <person name="Martin F."/>
        </authorList>
    </citation>
    <scope>NUCLEOTIDE SEQUENCE [LARGE SCALE GENOMIC DNA]</scope>
    <source>
        <strain evidence="4">h7</strain>
    </source>
</reference>
<evidence type="ECO:0000313" key="3">
    <source>
        <dbReference type="EMBL" id="KIM42364.1"/>
    </source>
</evidence>
<protein>
    <recommendedName>
        <fullName evidence="2">DUF6534 domain-containing protein</fullName>
    </recommendedName>
</protein>
<proteinExistence type="predicted"/>
<dbReference type="STRING" id="686832.A0A0C3CDS2"/>
<feature type="transmembrane region" description="Helical" evidence="1">
    <location>
        <begin position="12"/>
        <end position="29"/>
    </location>
</feature>
<feature type="transmembrane region" description="Helical" evidence="1">
    <location>
        <begin position="41"/>
        <end position="62"/>
    </location>
</feature>
<dbReference type="Pfam" id="PF20152">
    <property type="entry name" value="DUF6534"/>
    <property type="match status" value="1"/>
</dbReference>
<feature type="transmembrane region" description="Helical" evidence="1">
    <location>
        <begin position="74"/>
        <end position="99"/>
    </location>
</feature>
<keyword evidence="1" id="KW-0812">Transmembrane</keyword>
<dbReference type="InterPro" id="IPR045339">
    <property type="entry name" value="DUF6534"/>
</dbReference>
<feature type="domain" description="DUF6534" evidence="2">
    <location>
        <begin position="150"/>
        <end position="235"/>
    </location>
</feature>
<keyword evidence="4" id="KW-1185">Reference proteome</keyword>
<keyword evidence="1" id="KW-0472">Membrane</keyword>
<gene>
    <name evidence="3" type="ORF">M413DRAFT_444788</name>
</gene>
<evidence type="ECO:0000256" key="1">
    <source>
        <dbReference type="SAM" id="Phobius"/>
    </source>
</evidence>
<dbReference type="Proteomes" id="UP000053424">
    <property type="component" value="Unassembled WGS sequence"/>
</dbReference>
<accession>A0A0C3CDS2</accession>
<evidence type="ECO:0000313" key="4">
    <source>
        <dbReference type="Proteomes" id="UP000053424"/>
    </source>
</evidence>
<dbReference type="EMBL" id="KN831778">
    <property type="protein sequence ID" value="KIM42364.1"/>
    <property type="molecule type" value="Genomic_DNA"/>
</dbReference>
<evidence type="ECO:0000259" key="2">
    <source>
        <dbReference type="Pfam" id="PF20152"/>
    </source>
</evidence>
<feature type="transmembrane region" description="Helical" evidence="1">
    <location>
        <begin position="210"/>
        <end position="230"/>
    </location>
</feature>
<reference evidence="3 4" key="1">
    <citation type="submission" date="2014-04" db="EMBL/GenBank/DDBJ databases">
        <authorList>
            <consortium name="DOE Joint Genome Institute"/>
            <person name="Kuo A."/>
            <person name="Gay G."/>
            <person name="Dore J."/>
            <person name="Kohler A."/>
            <person name="Nagy L.G."/>
            <person name="Floudas D."/>
            <person name="Copeland A."/>
            <person name="Barry K.W."/>
            <person name="Cichocki N."/>
            <person name="Veneault-Fourrey C."/>
            <person name="LaButti K."/>
            <person name="Lindquist E.A."/>
            <person name="Lipzen A."/>
            <person name="Lundell T."/>
            <person name="Morin E."/>
            <person name="Murat C."/>
            <person name="Sun H."/>
            <person name="Tunlid A."/>
            <person name="Henrissat B."/>
            <person name="Grigoriev I.V."/>
            <person name="Hibbett D.S."/>
            <person name="Martin F."/>
            <person name="Nordberg H.P."/>
            <person name="Cantor M.N."/>
            <person name="Hua S.X."/>
        </authorList>
    </citation>
    <scope>NUCLEOTIDE SEQUENCE [LARGE SCALE GENOMIC DNA]</scope>
    <source>
        <strain evidence="4">h7</strain>
    </source>
</reference>
<name>A0A0C3CDS2_HEBCY</name>
<feature type="transmembrane region" description="Helical" evidence="1">
    <location>
        <begin position="138"/>
        <end position="164"/>
    </location>
</feature>
<dbReference type="HOGENOM" id="CLU_046025_5_3_1"/>
<dbReference type="PANTHER" id="PTHR40465:SF1">
    <property type="entry name" value="DUF6534 DOMAIN-CONTAINING PROTEIN"/>
    <property type="match status" value="1"/>
</dbReference>
<dbReference type="OrthoDB" id="2535105at2759"/>
<feature type="transmembrane region" description="Helical" evidence="1">
    <location>
        <begin position="111"/>
        <end position="132"/>
    </location>
</feature>
<organism evidence="3 4">
    <name type="scientific">Hebeloma cylindrosporum</name>
    <dbReference type="NCBI Taxonomy" id="76867"/>
    <lineage>
        <taxon>Eukaryota</taxon>
        <taxon>Fungi</taxon>
        <taxon>Dikarya</taxon>
        <taxon>Basidiomycota</taxon>
        <taxon>Agaricomycotina</taxon>
        <taxon>Agaricomycetes</taxon>
        <taxon>Agaricomycetidae</taxon>
        <taxon>Agaricales</taxon>
        <taxon>Agaricineae</taxon>
        <taxon>Hymenogastraceae</taxon>
        <taxon>Hebeloma</taxon>
    </lineage>
</organism>